<feature type="repeat" description="TPR" evidence="1">
    <location>
        <begin position="32"/>
        <end position="65"/>
    </location>
</feature>
<dbReference type="AlphaFoldDB" id="A0A9J7BUB3"/>
<evidence type="ECO:0000313" key="5">
    <source>
        <dbReference type="Proteomes" id="UP001059380"/>
    </source>
</evidence>
<feature type="repeat" description="TPR" evidence="1">
    <location>
        <begin position="309"/>
        <end position="342"/>
    </location>
</feature>
<feature type="chain" id="PRO_5039934892" evidence="3">
    <location>
        <begin position="25"/>
        <end position="401"/>
    </location>
</feature>
<dbReference type="PANTHER" id="PTHR12558:SF13">
    <property type="entry name" value="CELL DIVISION CYCLE PROTEIN 27 HOMOLOG"/>
    <property type="match status" value="1"/>
</dbReference>
<dbReference type="SUPFAM" id="SSF48452">
    <property type="entry name" value="TPR-like"/>
    <property type="match status" value="1"/>
</dbReference>
<organism evidence="4 5">
    <name type="scientific">Occallatibacter riparius</name>
    <dbReference type="NCBI Taxonomy" id="1002689"/>
    <lineage>
        <taxon>Bacteria</taxon>
        <taxon>Pseudomonadati</taxon>
        <taxon>Acidobacteriota</taxon>
        <taxon>Terriglobia</taxon>
        <taxon>Terriglobales</taxon>
        <taxon>Acidobacteriaceae</taxon>
        <taxon>Occallatibacter</taxon>
    </lineage>
</organism>
<keyword evidence="3" id="KW-0732">Signal</keyword>
<name>A0A9J7BUB3_9BACT</name>
<dbReference type="Pfam" id="PF13174">
    <property type="entry name" value="TPR_6"/>
    <property type="match status" value="1"/>
</dbReference>
<feature type="compositionally biased region" description="Polar residues" evidence="2">
    <location>
        <begin position="388"/>
        <end position="401"/>
    </location>
</feature>
<dbReference type="InterPro" id="IPR011990">
    <property type="entry name" value="TPR-like_helical_dom_sf"/>
</dbReference>
<proteinExistence type="predicted"/>
<feature type="signal peptide" evidence="3">
    <location>
        <begin position="1"/>
        <end position="24"/>
    </location>
</feature>
<protein>
    <submittedName>
        <fullName evidence="4">Tetratricopeptide repeat protein</fullName>
    </submittedName>
</protein>
<keyword evidence="5" id="KW-1185">Reference proteome</keyword>
<evidence type="ECO:0000256" key="1">
    <source>
        <dbReference type="PROSITE-ProRule" id="PRU00339"/>
    </source>
</evidence>
<reference evidence="4" key="1">
    <citation type="submission" date="2021-04" db="EMBL/GenBank/DDBJ databases">
        <title>Phylogenetic analysis of Acidobacteriaceae.</title>
        <authorList>
            <person name="Qiu L."/>
            <person name="Zhang Q."/>
        </authorList>
    </citation>
    <scope>NUCLEOTIDE SEQUENCE</scope>
    <source>
        <strain evidence="4">DSM 25168</strain>
    </source>
</reference>
<evidence type="ECO:0000256" key="3">
    <source>
        <dbReference type="SAM" id="SignalP"/>
    </source>
</evidence>
<evidence type="ECO:0000313" key="4">
    <source>
        <dbReference type="EMBL" id="UWZ84581.1"/>
    </source>
</evidence>
<dbReference type="RefSeq" id="WP_260794088.1">
    <property type="nucleotide sequence ID" value="NZ_CP093313.1"/>
</dbReference>
<dbReference type="SMART" id="SM00028">
    <property type="entry name" value="TPR"/>
    <property type="match status" value="7"/>
</dbReference>
<dbReference type="KEGG" id="orp:MOP44_01290"/>
<dbReference type="Pfam" id="PF14559">
    <property type="entry name" value="TPR_19"/>
    <property type="match status" value="1"/>
</dbReference>
<dbReference type="EMBL" id="CP093313">
    <property type="protein sequence ID" value="UWZ84581.1"/>
    <property type="molecule type" value="Genomic_DNA"/>
</dbReference>
<dbReference type="Gene3D" id="1.25.40.10">
    <property type="entry name" value="Tetratricopeptide repeat domain"/>
    <property type="match status" value="3"/>
</dbReference>
<gene>
    <name evidence="4" type="ORF">MOP44_01290</name>
</gene>
<sequence length="401" mass="44997">MKSHALAAALAISLLYAGTGAALAQAPNEEQMQQYAQAGQRALASGKYDEARENLEQALKLNPNIAELHAMLAAVYFKQRAYASAVQEIRTAQKQKPGLPRLDSLLGLSLSEMGDFREALPHLEKWFRQSKEPDVRRMCGLQLLRAYDRLGRDSETVETALQLNKLYPDDPEVLYHTGRVYGNQAYVVMEKLHDSAPNSIWMLQAQGEANEANKDPESAIIAFNHVLKIDPRRPGMHYRIGRVYLRRYNEARRPEDREQAEREFNAELEIDPNNGNAAYELAQMAADDNKLEEAKTRFEQVVQRFPDFEQALVGLGGVYLQAQNSAQAVQPLKQATKLDPSDEVAWYRLAQAERGAGNREGAQMAMQTFRKLHDSSSAAHKPPALDSVTAQELRSDPQQQP</sequence>
<dbReference type="InterPro" id="IPR019734">
    <property type="entry name" value="TPR_rpt"/>
</dbReference>
<feature type="region of interest" description="Disordered" evidence="2">
    <location>
        <begin position="357"/>
        <end position="401"/>
    </location>
</feature>
<keyword evidence="1" id="KW-0802">TPR repeat</keyword>
<dbReference type="PANTHER" id="PTHR12558">
    <property type="entry name" value="CELL DIVISION CYCLE 16,23,27"/>
    <property type="match status" value="1"/>
</dbReference>
<accession>A0A9J7BUB3</accession>
<dbReference type="Pfam" id="PF13432">
    <property type="entry name" value="TPR_16"/>
    <property type="match status" value="1"/>
</dbReference>
<evidence type="ECO:0000256" key="2">
    <source>
        <dbReference type="SAM" id="MobiDB-lite"/>
    </source>
</evidence>
<dbReference type="Proteomes" id="UP001059380">
    <property type="component" value="Chromosome"/>
</dbReference>
<dbReference type="PROSITE" id="PS50005">
    <property type="entry name" value="TPR"/>
    <property type="match status" value="2"/>
</dbReference>